<reference evidence="2 3" key="1">
    <citation type="submission" date="2018-11" db="EMBL/GenBank/DDBJ databases">
        <authorList>
            <consortium name="Pathogen Informatics"/>
        </authorList>
    </citation>
    <scope>NUCLEOTIDE SEQUENCE [LARGE SCALE GENOMIC DNA]</scope>
    <source>
        <strain evidence="2 3">Zambia</strain>
    </source>
</reference>
<evidence type="ECO:0000313" key="2">
    <source>
        <dbReference type="EMBL" id="VDO80327.1"/>
    </source>
</evidence>
<feature type="compositionally biased region" description="Basic and acidic residues" evidence="1">
    <location>
        <begin position="46"/>
        <end position="55"/>
    </location>
</feature>
<keyword evidence="3" id="KW-1185">Reference proteome</keyword>
<gene>
    <name evidence="2" type="ORF">SMRZ_LOCUS8226</name>
</gene>
<protein>
    <submittedName>
        <fullName evidence="2">Uncharacterized protein</fullName>
    </submittedName>
</protein>
<feature type="region of interest" description="Disordered" evidence="1">
    <location>
        <begin position="32"/>
        <end position="55"/>
    </location>
</feature>
<evidence type="ECO:0000256" key="1">
    <source>
        <dbReference type="SAM" id="MobiDB-lite"/>
    </source>
</evidence>
<name>A0A183LWQ1_9TREM</name>
<accession>A0A183LWQ1</accession>
<dbReference type="Proteomes" id="UP000277204">
    <property type="component" value="Unassembled WGS sequence"/>
</dbReference>
<evidence type="ECO:0000313" key="3">
    <source>
        <dbReference type="Proteomes" id="UP000277204"/>
    </source>
</evidence>
<sequence length="55" mass="6448">MKIIMNTMDVNHIENNGNKKIHLINIQSNDMKTCSRRGRKSTIPPELREQTRRVS</sequence>
<dbReference type="AlphaFoldDB" id="A0A183LWQ1"/>
<dbReference type="EMBL" id="UZAI01003508">
    <property type="protein sequence ID" value="VDO80327.1"/>
    <property type="molecule type" value="Genomic_DNA"/>
</dbReference>
<organism evidence="2 3">
    <name type="scientific">Schistosoma margrebowiei</name>
    <dbReference type="NCBI Taxonomy" id="48269"/>
    <lineage>
        <taxon>Eukaryota</taxon>
        <taxon>Metazoa</taxon>
        <taxon>Spiralia</taxon>
        <taxon>Lophotrochozoa</taxon>
        <taxon>Platyhelminthes</taxon>
        <taxon>Trematoda</taxon>
        <taxon>Digenea</taxon>
        <taxon>Strigeidida</taxon>
        <taxon>Schistosomatoidea</taxon>
        <taxon>Schistosomatidae</taxon>
        <taxon>Schistosoma</taxon>
    </lineage>
</organism>
<proteinExistence type="predicted"/>